<evidence type="ECO:0000313" key="2">
    <source>
        <dbReference type="Proteomes" id="UP000024635"/>
    </source>
</evidence>
<sequence length="80" mass="9194">MANEFLLRSYHDAAKWHTILRLWVIVVGIVEFWLDMKLVFELDGGKFSLSAAAHTRCIDCKHVLIIVQIQFVASRNAHVT</sequence>
<protein>
    <submittedName>
        <fullName evidence="1">Uncharacterized protein</fullName>
    </submittedName>
</protein>
<reference evidence="2" key="1">
    <citation type="journal article" date="2015" name="Nat. Genet.">
        <title>The genome and transcriptome of the zoonotic hookworm Ancylostoma ceylanicum identify infection-specific gene families.</title>
        <authorList>
            <person name="Schwarz E.M."/>
            <person name="Hu Y."/>
            <person name="Antoshechkin I."/>
            <person name="Miller M.M."/>
            <person name="Sternberg P.W."/>
            <person name="Aroian R.V."/>
        </authorList>
    </citation>
    <scope>NUCLEOTIDE SEQUENCE</scope>
    <source>
        <strain evidence="2">HY135</strain>
    </source>
</reference>
<organism evidence="1 2">
    <name type="scientific">Ancylostoma ceylanicum</name>
    <dbReference type="NCBI Taxonomy" id="53326"/>
    <lineage>
        <taxon>Eukaryota</taxon>
        <taxon>Metazoa</taxon>
        <taxon>Ecdysozoa</taxon>
        <taxon>Nematoda</taxon>
        <taxon>Chromadorea</taxon>
        <taxon>Rhabditida</taxon>
        <taxon>Rhabditina</taxon>
        <taxon>Rhabditomorpha</taxon>
        <taxon>Strongyloidea</taxon>
        <taxon>Ancylostomatidae</taxon>
        <taxon>Ancylostomatinae</taxon>
        <taxon>Ancylostoma</taxon>
    </lineage>
</organism>
<dbReference type="EMBL" id="JARK01001338">
    <property type="protein sequence ID" value="EYC33172.1"/>
    <property type="molecule type" value="Genomic_DNA"/>
</dbReference>
<accession>A0A016W1M6</accession>
<comment type="caution">
    <text evidence="1">The sequence shown here is derived from an EMBL/GenBank/DDBJ whole genome shotgun (WGS) entry which is preliminary data.</text>
</comment>
<name>A0A016W1M6_9BILA</name>
<gene>
    <name evidence="1" type="primary">Acey_s0002.g641</name>
    <name evidence="1" type="ORF">Y032_0002g641</name>
</gene>
<proteinExistence type="predicted"/>
<evidence type="ECO:0000313" key="1">
    <source>
        <dbReference type="EMBL" id="EYC33172.1"/>
    </source>
</evidence>
<keyword evidence="2" id="KW-1185">Reference proteome</keyword>
<dbReference type="Proteomes" id="UP000024635">
    <property type="component" value="Unassembled WGS sequence"/>
</dbReference>
<dbReference type="AlphaFoldDB" id="A0A016W1M6"/>